<feature type="non-terminal residue" evidence="1">
    <location>
        <position position="96"/>
    </location>
</feature>
<reference evidence="1 2" key="1">
    <citation type="journal article" date="2019" name="Environ. Microbiol.">
        <title>Species interactions and distinct microbial communities in high Arctic permafrost affected cryosols are associated with the CH4 and CO2 gas fluxes.</title>
        <authorList>
            <person name="Altshuler I."/>
            <person name="Hamel J."/>
            <person name="Turney S."/>
            <person name="Magnuson E."/>
            <person name="Levesque R."/>
            <person name="Greer C."/>
            <person name="Whyte L.G."/>
        </authorList>
    </citation>
    <scope>NUCLEOTIDE SEQUENCE [LARGE SCALE GENOMIC DNA]</scope>
    <source>
        <strain evidence="1 2">S9.3B</strain>
    </source>
</reference>
<dbReference type="GO" id="GO:0018580">
    <property type="term" value="F:nitronate monooxygenase activity"/>
    <property type="evidence" value="ECO:0007669"/>
    <property type="project" value="TreeGrafter"/>
</dbReference>
<dbReference type="Proteomes" id="UP000317078">
    <property type="component" value="Unassembled WGS sequence"/>
</dbReference>
<keyword evidence="2" id="KW-1185">Reference proteome</keyword>
<dbReference type="PANTHER" id="PTHR42747:SF3">
    <property type="entry name" value="NITRONATE MONOOXYGENASE-RELATED"/>
    <property type="match status" value="1"/>
</dbReference>
<organism evidence="1 2">
    <name type="scientific">Muricoccus nepalensis</name>
    <dbReference type="NCBI Taxonomy" id="1854500"/>
    <lineage>
        <taxon>Bacteria</taxon>
        <taxon>Pseudomonadati</taxon>
        <taxon>Pseudomonadota</taxon>
        <taxon>Alphaproteobacteria</taxon>
        <taxon>Acetobacterales</taxon>
        <taxon>Roseomonadaceae</taxon>
        <taxon>Muricoccus</taxon>
    </lineage>
</organism>
<evidence type="ECO:0000313" key="1">
    <source>
        <dbReference type="EMBL" id="TPG36394.1"/>
    </source>
</evidence>
<dbReference type="AlphaFoldDB" id="A0A502EGS4"/>
<gene>
    <name evidence="1" type="ORF">EAH89_30270</name>
</gene>
<dbReference type="SUPFAM" id="SSF51412">
    <property type="entry name" value="Inosine monophosphate dehydrogenase (IMPDH)"/>
    <property type="match status" value="1"/>
</dbReference>
<sequence length="96" mass="10434">MAWTDRRILDLFGIEAPIIQAPMAGSTTPEMVVAVSEAGGLGSLTCAQYTPQQAREAVQRVKGSTSRPFNMNFFCHASPEPDPVRAAAWHGALKRY</sequence>
<dbReference type="InterPro" id="IPR013785">
    <property type="entry name" value="Aldolase_TIM"/>
</dbReference>
<name>A0A502EGS4_9PROT</name>
<dbReference type="Gene3D" id="3.20.20.70">
    <property type="entry name" value="Aldolase class I"/>
    <property type="match status" value="1"/>
</dbReference>
<accession>A0A502EGS4</accession>
<dbReference type="GO" id="GO:0051213">
    <property type="term" value="F:dioxygenase activity"/>
    <property type="evidence" value="ECO:0007669"/>
    <property type="project" value="UniProtKB-KW"/>
</dbReference>
<dbReference type="PANTHER" id="PTHR42747">
    <property type="entry name" value="NITRONATE MONOOXYGENASE-RELATED"/>
    <property type="match status" value="1"/>
</dbReference>
<evidence type="ECO:0000313" key="2">
    <source>
        <dbReference type="Proteomes" id="UP000317078"/>
    </source>
</evidence>
<dbReference type="RefSeq" id="WP_194152382.1">
    <property type="nucleotide sequence ID" value="NZ_RCZP01000097.1"/>
</dbReference>
<keyword evidence="1" id="KW-0560">Oxidoreductase</keyword>
<comment type="caution">
    <text evidence="1">The sequence shown here is derived from an EMBL/GenBank/DDBJ whole genome shotgun (WGS) entry which is preliminary data.</text>
</comment>
<proteinExistence type="predicted"/>
<protein>
    <submittedName>
        <fullName evidence="1">2-nitropropane dioxygenase</fullName>
    </submittedName>
</protein>
<dbReference type="Pfam" id="PF03060">
    <property type="entry name" value="NMO"/>
    <property type="match status" value="1"/>
</dbReference>
<dbReference type="EMBL" id="RCZP01000097">
    <property type="protein sequence ID" value="TPG36394.1"/>
    <property type="molecule type" value="Genomic_DNA"/>
</dbReference>
<keyword evidence="1" id="KW-0223">Dioxygenase</keyword>